<dbReference type="SUPFAM" id="SSF103481">
    <property type="entry name" value="Multidrug resistance efflux transporter EmrE"/>
    <property type="match status" value="2"/>
</dbReference>
<keyword evidence="3 6" id="KW-0812">Transmembrane</keyword>
<comment type="subcellular location">
    <subcellularLocation>
        <location evidence="1">Cell membrane</location>
        <topology evidence="1">Multi-pass membrane protein</topology>
    </subcellularLocation>
</comment>
<dbReference type="InterPro" id="IPR037185">
    <property type="entry name" value="EmrE-like"/>
</dbReference>
<feature type="transmembrane region" description="Helical" evidence="6">
    <location>
        <begin position="14"/>
        <end position="38"/>
    </location>
</feature>
<dbReference type="PANTHER" id="PTHR42920:SF5">
    <property type="entry name" value="EAMA DOMAIN-CONTAINING PROTEIN"/>
    <property type="match status" value="1"/>
</dbReference>
<feature type="transmembrane region" description="Helical" evidence="6">
    <location>
        <begin position="287"/>
        <end position="308"/>
    </location>
</feature>
<feature type="transmembrane region" description="Helical" evidence="6">
    <location>
        <begin position="230"/>
        <end position="251"/>
    </location>
</feature>
<organism evidence="8">
    <name type="scientific">hydrothermal vent metagenome</name>
    <dbReference type="NCBI Taxonomy" id="652676"/>
    <lineage>
        <taxon>unclassified sequences</taxon>
        <taxon>metagenomes</taxon>
        <taxon>ecological metagenomes</taxon>
    </lineage>
</organism>
<keyword evidence="5 6" id="KW-0472">Membrane</keyword>
<feature type="transmembrane region" description="Helical" evidence="6">
    <location>
        <begin position="88"/>
        <end position="110"/>
    </location>
</feature>
<sequence>MFASLFKSATIHPLAGYFVGALGASFFATKGIVIKLALLEGVGALTTLSWRMIIAVPIFALIGWLGYRSRKLKNPDFHVPRSSLLKTIGVGTIGYYLASYLDFAGLEYITAQLDRLILMTSPIFVVLISAAIYRRPLSAKLIASLLLSYFGLALIFWRDLGIDGSGVIVGSLLVLGAAIAYAIYQILAKPLIDEMGARLFTSIAMSAAGMVVMIQFALTNPISDLMVSQNAMWLMLAMGTVSTVLPAYLIATAIGMIGAQATAVIGNISPLVTIALAVGILGEVFSIWHATGAAMVLIGIFAFTRIEAAANKTPSPRR</sequence>
<dbReference type="PANTHER" id="PTHR42920">
    <property type="entry name" value="OS03G0707200 PROTEIN-RELATED"/>
    <property type="match status" value="1"/>
</dbReference>
<gene>
    <name evidence="8" type="ORF">MNBD_ALPHA11-403</name>
</gene>
<dbReference type="EMBL" id="UOEQ01000328">
    <property type="protein sequence ID" value="VAW21157.1"/>
    <property type="molecule type" value="Genomic_DNA"/>
</dbReference>
<proteinExistence type="predicted"/>
<reference evidence="8" key="1">
    <citation type="submission" date="2018-06" db="EMBL/GenBank/DDBJ databases">
        <authorList>
            <person name="Zhirakovskaya E."/>
        </authorList>
    </citation>
    <scope>NUCLEOTIDE SEQUENCE</scope>
</reference>
<feature type="transmembrane region" description="Helical" evidence="6">
    <location>
        <begin position="50"/>
        <end position="67"/>
    </location>
</feature>
<evidence type="ECO:0000256" key="4">
    <source>
        <dbReference type="ARBA" id="ARBA00022989"/>
    </source>
</evidence>
<evidence type="ECO:0000259" key="7">
    <source>
        <dbReference type="Pfam" id="PF00892"/>
    </source>
</evidence>
<feature type="transmembrane region" description="Helical" evidence="6">
    <location>
        <begin position="199"/>
        <end position="218"/>
    </location>
</feature>
<feature type="transmembrane region" description="Helical" evidence="6">
    <location>
        <begin position="164"/>
        <end position="187"/>
    </location>
</feature>
<protein>
    <recommendedName>
        <fullName evidence="7">EamA domain-containing protein</fullName>
    </recommendedName>
</protein>
<dbReference type="GO" id="GO:0005886">
    <property type="term" value="C:plasma membrane"/>
    <property type="evidence" value="ECO:0007669"/>
    <property type="project" value="UniProtKB-SubCell"/>
</dbReference>
<evidence type="ECO:0000256" key="2">
    <source>
        <dbReference type="ARBA" id="ARBA00022475"/>
    </source>
</evidence>
<feature type="transmembrane region" description="Helical" evidence="6">
    <location>
        <begin position="263"/>
        <end position="281"/>
    </location>
</feature>
<evidence type="ECO:0000313" key="8">
    <source>
        <dbReference type="EMBL" id="VAW21157.1"/>
    </source>
</evidence>
<dbReference type="Pfam" id="PF00892">
    <property type="entry name" value="EamA"/>
    <property type="match status" value="2"/>
</dbReference>
<feature type="transmembrane region" description="Helical" evidence="6">
    <location>
        <begin position="116"/>
        <end position="134"/>
    </location>
</feature>
<dbReference type="InterPro" id="IPR051258">
    <property type="entry name" value="Diverse_Substrate_Transporter"/>
</dbReference>
<feature type="domain" description="EamA" evidence="7">
    <location>
        <begin position="170"/>
        <end position="303"/>
    </location>
</feature>
<evidence type="ECO:0000256" key="5">
    <source>
        <dbReference type="ARBA" id="ARBA00023136"/>
    </source>
</evidence>
<keyword evidence="4 6" id="KW-1133">Transmembrane helix</keyword>
<dbReference type="InterPro" id="IPR000620">
    <property type="entry name" value="EamA_dom"/>
</dbReference>
<feature type="transmembrane region" description="Helical" evidence="6">
    <location>
        <begin position="141"/>
        <end position="158"/>
    </location>
</feature>
<accession>A0A3B0U6M1</accession>
<evidence type="ECO:0000256" key="1">
    <source>
        <dbReference type="ARBA" id="ARBA00004651"/>
    </source>
</evidence>
<evidence type="ECO:0000256" key="3">
    <source>
        <dbReference type="ARBA" id="ARBA00022692"/>
    </source>
</evidence>
<name>A0A3B0U6M1_9ZZZZ</name>
<keyword evidence="2" id="KW-1003">Cell membrane</keyword>
<dbReference type="AlphaFoldDB" id="A0A3B0U6M1"/>
<evidence type="ECO:0000256" key="6">
    <source>
        <dbReference type="SAM" id="Phobius"/>
    </source>
</evidence>
<feature type="domain" description="EamA" evidence="7">
    <location>
        <begin position="15"/>
        <end position="156"/>
    </location>
</feature>